<dbReference type="InterPro" id="IPR052715">
    <property type="entry name" value="RAYT_transposase"/>
</dbReference>
<dbReference type="NCBIfam" id="NF047646">
    <property type="entry name" value="REP_Tyr_transpos"/>
    <property type="match status" value="1"/>
</dbReference>
<proteinExistence type="predicted"/>
<dbReference type="SMART" id="SM01321">
    <property type="entry name" value="Y1_Tnp"/>
    <property type="match status" value="1"/>
</dbReference>
<dbReference type="GO" id="GO:0004803">
    <property type="term" value="F:transposase activity"/>
    <property type="evidence" value="ECO:0007669"/>
    <property type="project" value="InterPro"/>
</dbReference>
<gene>
    <name evidence="2" type="ORF">GALL_37080</name>
</gene>
<dbReference type="Gene3D" id="3.30.70.1290">
    <property type="entry name" value="Transposase IS200-like"/>
    <property type="match status" value="1"/>
</dbReference>
<dbReference type="PANTHER" id="PTHR36966:SF1">
    <property type="entry name" value="REP-ASSOCIATED TYROSINE TRANSPOSASE"/>
    <property type="match status" value="1"/>
</dbReference>
<name>A0A1J5T3D7_9ZZZZ</name>
<evidence type="ECO:0000259" key="1">
    <source>
        <dbReference type="SMART" id="SM01321"/>
    </source>
</evidence>
<sequence>MADYRRAWCPGGTYFFTVNLLRRQGNDLLIRHIGLLRSVVSSVQQRHPFRIHGWVVLPEHLHCVIELPPNDADFATRWRLIKMGFSKALPRTENLSAISIRRGERGIWQRRYWEHLIRDERDYQAHMDYVHINPVKHGVVERVADWPYSTFHRLVEQSIYPANWAGGQEGALGYGD</sequence>
<dbReference type="InterPro" id="IPR036515">
    <property type="entry name" value="Transposase_17_sf"/>
</dbReference>
<dbReference type="PANTHER" id="PTHR36966">
    <property type="entry name" value="REP-ASSOCIATED TYROSINE TRANSPOSASE"/>
    <property type="match status" value="1"/>
</dbReference>
<comment type="caution">
    <text evidence="2">The sequence shown here is derived from an EMBL/GenBank/DDBJ whole genome shotgun (WGS) entry which is preliminary data.</text>
</comment>
<protein>
    <submittedName>
        <fullName evidence="2">Transposase IS200 like protein</fullName>
    </submittedName>
</protein>
<dbReference type="SUPFAM" id="SSF143422">
    <property type="entry name" value="Transposase IS200-like"/>
    <property type="match status" value="1"/>
</dbReference>
<organism evidence="2">
    <name type="scientific">mine drainage metagenome</name>
    <dbReference type="NCBI Taxonomy" id="410659"/>
    <lineage>
        <taxon>unclassified sequences</taxon>
        <taxon>metagenomes</taxon>
        <taxon>ecological metagenomes</taxon>
    </lineage>
</organism>
<feature type="domain" description="Transposase IS200-like" evidence="1">
    <location>
        <begin position="9"/>
        <end position="133"/>
    </location>
</feature>
<accession>A0A1J5T3D7</accession>
<dbReference type="AlphaFoldDB" id="A0A1J5T3D7"/>
<dbReference type="InterPro" id="IPR002686">
    <property type="entry name" value="Transposase_17"/>
</dbReference>
<dbReference type="EMBL" id="MLJW01000009">
    <property type="protein sequence ID" value="OIR15386.1"/>
    <property type="molecule type" value="Genomic_DNA"/>
</dbReference>
<dbReference type="GO" id="GO:0043565">
    <property type="term" value="F:sequence-specific DNA binding"/>
    <property type="evidence" value="ECO:0007669"/>
    <property type="project" value="TreeGrafter"/>
</dbReference>
<evidence type="ECO:0000313" key="2">
    <source>
        <dbReference type="EMBL" id="OIR15386.1"/>
    </source>
</evidence>
<reference evidence="2" key="1">
    <citation type="submission" date="2016-10" db="EMBL/GenBank/DDBJ databases">
        <title>Sequence of Gallionella enrichment culture.</title>
        <authorList>
            <person name="Poehlein A."/>
            <person name="Muehling M."/>
            <person name="Daniel R."/>
        </authorList>
    </citation>
    <scope>NUCLEOTIDE SEQUENCE</scope>
</reference>
<dbReference type="GO" id="GO:0006313">
    <property type="term" value="P:DNA transposition"/>
    <property type="evidence" value="ECO:0007669"/>
    <property type="project" value="InterPro"/>
</dbReference>